<reference evidence="3 4" key="1">
    <citation type="journal article" date="2012" name="J. Bacteriol.">
        <title>Genome Sequence of the Antarctic Psychrophile Bacterium Planococcus antarcticus DSM 14505.</title>
        <authorList>
            <person name="Margolles A."/>
            <person name="Gueimonde M."/>
            <person name="Sanchez B."/>
        </authorList>
    </citation>
    <scope>NUCLEOTIDE SEQUENCE [LARGE SCALE GENOMIC DNA]</scope>
    <source>
        <strain evidence="3 4">DSM 14505</strain>
    </source>
</reference>
<evidence type="ECO:0000313" key="4">
    <source>
        <dbReference type="Proteomes" id="UP000004725"/>
    </source>
</evidence>
<dbReference type="PANTHER" id="PTHR38441:SF1">
    <property type="entry name" value="MEMBRANE PROTEIN"/>
    <property type="match status" value="1"/>
</dbReference>
<evidence type="ECO:0008006" key="5">
    <source>
        <dbReference type="Google" id="ProtNLM"/>
    </source>
</evidence>
<sequence>MTKVTTGNGIQSGKNGKEPFHERLPDGIPDFEKIENSSSFRELMRRKKRFLIPTTILFLGLYLLFNIVISYTDWLNATFIGDITWVWVFAFGLFAMTWILVTIYMKRAAKFDEMAKNTLKEFEYDEEETK</sequence>
<feature type="transmembrane region" description="Helical" evidence="2">
    <location>
        <begin position="50"/>
        <end position="71"/>
    </location>
</feature>
<feature type="compositionally biased region" description="Polar residues" evidence="1">
    <location>
        <begin position="1"/>
        <end position="14"/>
    </location>
</feature>
<dbReference type="RefSeq" id="WP_006828172.1">
    <property type="nucleotide sequence ID" value="NZ_AJYB01000002.1"/>
</dbReference>
<name>A0AA87IPU2_9BACL</name>
<evidence type="ECO:0000313" key="3">
    <source>
        <dbReference type="EMBL" id="EIM08574.1"/>
    </source>
</evidence>
<gene>
    <name evidence="3" type="ORF">A1A1_00720</name>
</gene>
<comment type="caution">
    <text evidence="3">The sequence shown here is derived from an EMBL/GenBank/DDBJ whole genome shotgun (WGS) entry which is preliminary data.</text>
</comment>
<accession>A0AA87IPU2</accession>
<dbReference type="Proteomes" id="UP000004725">
    <property type="component" value="Unassembled WGS sequence"/>
</dbReference>
<dbReference type="InterPro" id="IPR007436">
    <property type="entry name" value="DUF485"/>
</dbReference>
<dbReference type="AlphaFoldDB" id="A0AA87IPU2"/>
<keyword evidence="2" id="KW-0472">Membrane</keyword>
<evidence type="ECO:0000256" key="2">
    <source>
        <dbReference type="SAM" id="Phobius"/>
    </source>
</evidence>
<keyword evidence="2" id="KW-0812">Transmembrane</keyword>
<dbReference type="EMBL" id="AJYB01000002">
    <property type="protein sequence ID" value="EIM08574.1"/>
    <property type="molecule type" value="Genomic_DNA"/>
</dbReference>
<evidence type="ECO:0000256" key="1">
    <source>
        <dbReference type="SAM" id="MobiDB-lite"/>
    </source>
</evidence>
<keyword evidence="2" id="KW-1133">Transmembrane helix</keyword>
<dbReference type="PANTHER" id="PTHR38441">
    <property type="entry name" value="INTEGRAL MEMBRANE PROTEIN-RELATED"/>
    <property type="match status" value="1"/>
</dbReference>
<protein>
    <recommendedName>
        <fullName evidence="5">DUF485 domain-containing protein</fullName>
    </recommendedName>
</protein>
<feature type="transmembrane region" description="Helical" evidence="2">
    <location>
        <begin position="83"/>
        <end position="104"/>
    </location>
</feature>
<organism evidence="3 4">
    <name type="scientific">Planococcus antarcticus DSM 14505</name>
    <dbReference type="NCBI Taxonomy" id="1185653"/>
    <lineage>
        <taxon>Bacteria</taxon>
        <taxon>Bacillati</taxon>
        <taxon>Bacillota</taxon>
        <taxon>Bacilli</taxon>
        <taxon>Bacillales</taxon>
        <taxon>Caryophanaceae</taxon>
        <taxon>Planococcus</taxon>
    </lineage>
</organism>
<feature type="region of interest" description="Disordered" evidence="1">
    <location>
        <begin position="1"/>
        <end position="30"/>
    </location>
</feature>
<dbReference type="Pfam" id="PF04341">
    <property type="entry name" value="DUF485"/>
    <property type="match status" value="1"/>
</dbReference>
<proteinExistence type="predicted"/>
<feature type="compositionally biased region" description="Basic and acidic residues" evidence="1">
    <location>
        <begin position="15"/>
        <end position="30"/>
    </location>
</feature>